<gene>
    <name evidence="17" type="ORF">A9A72_122444</name>
</gene>
<dbReference type="InterPro" id="IPR027417">
    <property type="entry name" value="P-loop_NTPase"/>
</dbReference>
<dbReference type="FunFam" id="3.40.50.300:FF:000527">
    <property type="entry name" value="Tyrosine-protein kinase etk"/>
    <property type="match status" value="1"/>
</dbReference>
<dbReference type="InterPro" id="IPR002586">
    <property type="entry name" value="CobQ/CobB/MinD/ParA_Nub-bd_dom"/>
</dbReference>
<evidence type="ECO:0000256" key="3">
    <source>
        <dbReference type="ARBA" id="ARBA00022475"/>
    </source>
</evidence>
<dbReference type="SUPFAM" id="SSF52540">
    <property type="entry name" value="P-loop containing nucleoside triphosphate hydrolases"/>
    <property type="match status" value="1"/>
</dbReference>
<evidence type="ECO:0000259" key="14">
    <source>
        <dbReference type="Pfam" id="PF01656"/>
    </source>
</evidence>
<evidence type="ECO:0000256" key="9">
    <source>
        <dbReference type="ARBA" id="ARBA00022989"/>
    </source>
</evidence>
<feature type="transmembrane region" description="Helical" evidence="13">
    <location>
        <begin position="446"/>
        <end position="465"/>
    </location>
</feature>
<dbReference type="PANTHER" id="PTHR32309">
    <property type="entry name" value="TYROSINE-PROTEIN KINASE"/>
    <property type="match status" value="1"/>
</dbReference>
<dbReference type="Pfam" id="PF23607">
    <property type="entry name" value="WZC_N"/>
    <property type="match status" value="1"/>
</dbReference>
<dbReference type="Pfam" id="PF13807">
    <property type="entry name" value="GNVR"/>
    <property type="match status" value="1"/>
</dbReference>
<dbReference type="Pfam" id="PF02706">
    <property type="entry name" value="Wzz"/>
    <property type="match status" value="1"/>
</dbReference>
<name>A0A5S5BG55_STUST</name>
<feature type="transmembrane region" description="Helical" evidence="13">
    <location>
        <begin position="32"/>
        <end position="55"/>
    </location>
</feature>
<dbReference type="InterPro" id="IPR005702">
    <property type="entry name" value="Wzc-like_C"/>
</dbReference>
<evidence type="ECO:0000313" key="18">
    <source>
        <dbReference type="Proteomes" id="UP000324282"/>
    </source>
</evidence>
<dbReference type="PANTHER" id="PTHR32309:SF32">
    <property type="entry name" value="TYROSINE-PROTEIN KINASE ETK-RELATED"/>
    <property type="match status" value="1"/>
</dbReference>
<evidence type="ECO:0000256" key="7">
    <source>
        <dbReference type="ARBA" id="ARBA00022777"/>
    </source>
</evidence>
<dbReference type="GO" id="GO:0005524">
    <property type="term" value="F:ATP binding"/>
    <property type="evidence" value="ECO:0007669"/>
    <property type="project" value="UniProtKB-KW"/>
</dbReference>
<evidence type="ECO:0000256" key="12">
    <source>
        <dbReference type="ARBA" id="ARBA00053015"/>
    </source>
</evidence>
<keyword evidence="4" id="KW-0808">Transferase</keyword>
<dbReference type="Gene3D" id="3.40.50.300">
    <property type="entry name" value="P-loop containing nucleotide triphosphate hydrolases"/>
    <property type="match status" value="1"/>
</dbReference>
<comment type="caution">
    <text evidence="17">The sequence shown here is derived from an EMBL/GenBank/DDBJ whole genome shotgun (WGS) entry which is preliminary data.</text>
</comment>
<keyword evidence="3" id="KW-1003">Cell membrane</keyword>
<dbReference type="NCBIfam" id="TIGR01007">
    <property type="entry name" value="eps_fam"/>
    <property type="match status" value="1"/>
</dbReference>
<dbReference type="GO" id="GO:0005886">
    <property type="term" value="C:plasma membrane"/>
    <property type="evidence" value="ECO:0007669"/>
    <property type="project" value="UniProtKB-SubCell"/>
</dbReference>
<sequence length="732" mass="79717">MTSKSGATIFERAGEEISLSQAMSFVLDNVRLIIYGLVLGLIGAFITIFLLRPIYHVESTIRVKPEKTSEASFRLSDQTIASDPSIASAEIQVIRSLAIVKEAVSQVNADILISPKRVPILGAIYTALSLDNPKQRLANPFLEMPSYGWGREHLGVQQLELPEALANRDIHLIAGKDGEYAAHTADGQLIGNGRVGEPLITGGYKLLVTDLFAHQGMEFIVTKEDLTVTALRYQKKLVLDEVGIDTGIIAISLDSDNPEGARRFIDKLIDIYIERNAERAGLEAGIYLDFIKSQLPDIEQKVNASELALNNYRQVIQSVDITLEVPAILNRLVELDSQLSKLKLKQAELAMRFTSEHPAFQMVKGQVEAVMAERDRTSAKLSTLPDTQQELVRLTRDLKVNNELYVTMLKRVQELEVSHKSAIGNVAVVDEAYYDAKKPASPNKSLTLVISALVGALCGIVYAIVRKSLNPGVSRCEEFEQLGIDVYAAIPITGDRASASGKSKKNANQTTLAAQRPANPAVEAIRALRASLHFAMAASNSKVVMVTGPTMGVGKSFISSNLATVCAQAGKRVLLIDADMRRGLLHEQFGVEPGPGLADRLGRKIETDAILKTSSAGVYLLTRGTPPDFPSELLMSELFEKLISSEKDKFDLIIIDTPPLLAVADAAIIGRISDMNLLVSRFEYTSVAEIKECQSRLRQSGLTLSGAVINAVEQRHSVGYGKAYQAYSYGAA</sequence>
<evidence type="ECO:0000256" key="2">
    <source>
        <dbReference type="ARBA" id="ARBA00008883"/>
    </source>
</evidence>
<dbReference type="EMBL" id="VNHQ01000012">
    <property type="protein sequence ID" value="TYP65316.1"/>
    <property type="molecule type" value="Genomic_DNA"/>
</dbReference>
<dbReference type="GO" id="GO:0004713">
    <property type="term" value="F:protein tyrosine kinase activity"/>
    <property type="evidence" value="ECO:0007669"/>
    <property type="project" value="UniProtKB-KW"/>
</dbReference>
<keyword evidence="7 17" id="KW-0418">Kinase</keyword>
<dbReference type="CDD" id="cd05387">
    <property type="entry name" value="BY-kinase"/>
    <property type="match status" value="1"/>
</dbReference>
<organism evidence="17 18">
    <name type="scientific">Stutzerimonas stutzeri</name>
    <name type="common">Pseudomonas stutzeri</name>
    <dbReference type="NCBI Taxonomy" id="316"/>
    <lineage>
        <taxon>Bacteria</taxon>
        <taxon>Pseudomonadati</taxon>
        <taxon>Pseudomonadota</taxon>
        <taxon>Gammaproteobacteria</taxon>
        <taxon>Pseudomonadales</taxon>
        <taxon>Pseudomonadaceae</taxon>
        <taxon>Stutzerimonas</taxon>
    </lineage>
</organism>
<keyword evidence="6" id="KW-0547">Nucleotide-binding</keyword>
<protein>
    <submittedName>
        <fullName evidence="17">Tyrosine-protein kinase Etk/Wzc</fullName>
    </submittedName>
</protein>
<evidence type="ECO:0000259" key="16">
    <source>
        <dbReference type="Pfam" id="PF13807"/>
    </source>
</evidence>
<accession>A0A5S5BG55</accession>
<evidence type="ECO:0000256" key="6">
    <source>
        <dbReference type="ARBA" id="ARBA00022741"/>
    </source>
</evidence>
<keyword evidence="5 13" id="KW-0812">Transmembrane</keyword>
<reference evidence="17 18" key="1">
    <citation type="submission" date="2019-07" db="EMBL/GenBank/DDBJ databases">
        <title>Deep subsurface shale carbon reservoir microbial communities from Ohio and West Virginia, USA.</title>
        <authorList>
            <person name="Wrighton K."/>
        </authorList>
    </citation>
    <scope>NUCLEOTIDE SEQUENCE [LARGE SCALE GENOMIC DNA]</scope>
    <source>
        <strain evidence="17 18">NP_8Ht</strain>
    </source>
</reference>
<evidence type="ECO:0000256" key="11">
    <source>
        <dbReference type="ARBA" id="ARBA00023137"/>
    </source>
</evidence>
<keyword evidence="9 13" id="KW-1133">Transmembrane helix</keyword>
<evidence type="ECO:0000256" key="5">
    <source>
        <dbReference type="ARBA" id="ARBA00022692"/>
    </source>
</evidence>
<evidence type="ECO:0000256" key="1">
    <source>
        <dbReference type="ARBA" id="ARBA00004651"/>
    </source>
</evidence>
<feature type="domain" description="CobQ/CobB/MinD/ParA nucleotide binding" evidence="14">
    <location>
        <begin position="544"/>
        <end position="716"/>
    </location>
</feature>
<feature type="domain" description="Tyrosine-protein kinase G-rich" evidence="16">
    <location>
        <begin position="386"/>
        <end position="467"/>
    </location>
</feature>
<dbReference type="Proteomes" id="UP000324282">
    <property type="component" value="Unassembled WGS sequence"/>
</dbReference>
<dbReference type="AlphaFoldDB" id="A0A5S5BG55"/>
<dbReference type="GO" id="GO:0042802">
    <property type="term" value="F:identical protein binding"/>
    <property type="evidence" value="ECO:0007669"/>
    <property type="project" value="UniProtKB-ARBA"/>
</dbReference>
<dbReference type="InterPro" id="IPR050445">
    <property type="entry name" value="Bact_polysacc_biosynth/exp"/>
</dbReference>
<feature type="domain" description="Polysaccharide chain length determinant N-terminal" evidence="15">
    <location>
        <begin position="15"/>
        <end position="106"/>
    </location>
</feature>
<keyword evidence="8" id="KW-0067">ATP-binding</keyword>
<comment type="subcellular location">
    <subcellularLocation>
        <location evidence="1">Cell membrane</location>
        <topology evidence="1">Multi-pass membrane protein</topology>
    </subcellularLocation>
</comment>
<proteinExistence type="inferred from homology"/>
<comment type="similarity">
    <text evidence="2">Belongs to the etk/wzc family.</text>
</comment>
<evidence type="ECO:0000259" key="15">
    <source>
        <dbReference type="Pfam" id="PF02706"/>
    </source>
</evidence>
<keyword evidence="10 13" id="KW-0472">Membrane</keyword>
<evidence type="ECO:0000313" key="17">
    <source>
        <dbReference type="EMBL" id="TYP65316.1"/>
    </source>
</evidence>
<dbReference type="Pfam" id="PF01656">
    <property type="entry name" value="CbiA"/>
    <property type="match status" value="1"/>
</dbReference>
<comment type="catalytic activity">
    <reaction evidence="12">
        <text>L-tyrosyl-[protein] + ATP = O-phospho-L-tyrosyl-[protein] + ADP + H(+)</text>
        <dbReference type="Rhea" id="RHEA:10596"/>
        <dbReference type="Rhea" id="RHEA-COMP:10136"/>
        <dbReference type="Rhea" id="RHEA-COMP:20101"/>
        <dbReference type="ChEBI" id="CHEBI:15378"/>
        <dbReference type="ChEBI" id="CHEBI:30616"/>
        <dbReference type="ChEBI" id="CHEBI:46858"/>
        <dbReference type="ChEBI" id="CHEBI:61978"/>
        <dbReference type="ChEBI" id="CHEBI:456216"/>
    </reaction>
</comment>
<evidence type="ECO:0000256" key="8">
    <source>
        <dbReference type="ARBA" id="ARBA00022840"/>
    </source>
</evidence>
<evidence type="ECO:0000256" key="10">
    <source>
        <dbReference type="ARBA" id="ARBA00023136"/>
    </source>
</evidence>
<keyword evidence="11" id="KW-0829">Tyrosine-protein kinase</keyword>
<dbReference type="InterPro" id="IPR003856">
    <property type="entry name" value="LPS_length_determ_N"/>
</dbReference>
<evidence type="ECO:0000256" key="13">
    <source>
        <dbReference type="SAM" id="Phobius"/>
    </source>
</evidence>
<dbReference type="InterPro" id="IPR032807">
    <property type="entry name" value="GNVR"/>
</dbReference>
<evidence type="ECO:0000256" key="4">
    <source>
        <dbReference type="ARBA" id="ARBA00022679"/>
    </source>
</evidence>